<feature type="transmembrane region" description="Helical" evidence="8">
    <location>
        <begin position="120"/>
        <end position="137"/>
    </location>
</feature>
<accession>A0AAD2CCL9</accession>
<protein>
    <recommendedName>
        <fullName evidence="11">Bestrophin homolog</fullName>
    </recommendedName>
</protein>
<dbReference type="Pfam" id="PF25539">
    <property type="entry name" value="Bestrophin_2"/>
    <property type="match status" value="1"/>
</dbReference>
<feature type="region of interest" description="Disordered" evidence="7">
    <location>
        <begin position="35"/>
        <end position="58"/>
    </location>
</feature>
<evidence type="ECO:0000256" key="8">
    <source>
        <dbReference type="SAM" id="Phobius"/>
    </source>
</evidence>
<keyword evidence="5" id="KW-0406">Ion transport</keyword>
<sequence length="472" mass="54463">MGKSGRHLRNESDPLLGLYGSAIAASEGHGALYGGSFEKSTPSPHKSSSMKEQYEDPDQTMKGYRVHKVSYTAGNHVQILFQMYGSAFPNVFPFVLVNVMWGLVVYYLKEHHKIDLTFHSSTGHSFMGLLVSFLIVSRSQISYGRFMSFRTHLATQYRLCRSISQLTCTYTMTNQTQGARQWRHEVCFKTIKMLRVTMDALHWSSTSRDKWEEEYFKYQARDAEKGDDHGASDHFFNARKLSHGRRSNIDEIFRAPITNCHLLSQTIMTHPDYLGYKMPVNEYRDLVLMVASFQEAFHAFRVLIFTPYPFPLVQMTRAFLFFWVYTLPLVLLKDYRLWNALLIVCLVSFGFIGIEYVSMALDDPFGDDTNDVDEHGMALLTYEDIYLTLYRTDGPAAAFELRDRVLNRYKQGRGIDCYRDDMKGTEIWEPLYFPEPETPKRRPPRPPTGHEKKVSIDLEAADSETSESSKNV</sequence>
<dbReference type="InterPro" id="IPR044669">
    <property type="entry name" value="YneE/VCCN1/2-like"/>
</dbReference>
<reference evidence="9" key="1">
    <citation type="submission" date="2023-08" db="EMBL/GenBank/DDBJ databases">
        <authorList>
            <person name="Audoor S."/>
            <person name="Bilcke G."/>
        </authorList>
    </citation>
    <scope>NUCLEOTIDE SEQUENCE</scope>
</reference>
<evidence type="ECO:0000256" key="4">
    <source>
        <dbReference type="ARBA" id="ARBA00022989"/>
    </source>
</evidence>
<gene>
    <name evidence="9" type="ORF">CYCCA115_LOCUS651</name>
</gene>
<dbReference type="PANTHER" id="PTHR33281:SF20">
    <property type="match status" value="1"/>
</dbReference>
<dbReference type="GO" id="GO:0016020">
    <property type="term" value="C:membrane"/>
    <property type="evidence" value="ECO:0007669"/>
    <property type="project" value="UniProtKB-SubCell"/>
</dbReference>
<keyword evidence="3 8" id="KW-0812">Transmembrane</keyword>
<dbReference type="AlphaFoldDB" id="A0AAD2CCL9"/>
<feature type="compositionally biased region" description="Polar residues" evidence="7">
    <location>
        <begin position="38"/>
        <end position="51"/>
    </location>
</feature>
<dbReference type="Proteomes" id="UP001295423">
    <property type="component" value="Unassembled WGS sequence"/>
</dbReference>
<feature type="transmembrane region" description="Helical" evidence="8">
    <location>
        <begin position="312"/>
        <end position="332"/>
    </location>
</feature>
<name>A0AAD2CCL9_9STRA</name>
<feature type="transmembrane region" description="Helical" evidence="8">
    <location>
        <begin position="339"/>
        <end position="361"/>
    </location>
</feature>
<evidence type="ECO:0008006" key="11">
    <source>
        <dbReference type="Google" id="ProtNLM"/>
    </source>
</evidence>
<evidence type="ECO:0000313" key="9">
    <source>
        <dbReference type="EMBL" id="CAJ1913228.1"/>
    </source>
</evidence>
<comment type="subcellular location">
    <subcellularLocation>
        <location evidence="1">Membrane</location>
        <topology evidence="1">Multi-pass membrane protein</topology>
    </subcellularLocation>
</comment>
<evidence type="ECO:0000256" key="2">
    <source>
        <dbReference type="ARBA" id="ARBA00022448"/>
    </source>
</evidence>
<dbReference type="EMBL" id="CAKOGP040000001">
    <property type="protein sequence ID" value="CAJ1913228.1"/>
    <property type="molecule type" value="Genomic_DNA"/>
</dbReference>
<keyword evidence="2" id="KW-0813">Transport</keyword>
<evidence type="ECO:0000256" key="3">
    <source>
        <dbReference type="ARBA" id="ARBA00022692"/>
    </source>
</evidence>
<evidence type="ECO:0000256" key="7">
    <source>
        <dbReference type="SAM" id="MobiDB-lite"/>
    </source>
</evidence>
<proteinExistence type="predicted"/>
<comment type="caution">
    <text evidence="9">The sequence shown here is derived from an EMBL/GenBank/DDBJ whole genome shotgun (WGS) entry which is preliminary data.</text>
</comment>
<evidence type="ECO:0000256" key="1">
    <source>
        <dbReference type="ARBA" id="ARBA00004141"/>
    </source>
</evidence>
<dbReference type="GO" id="GO:0005254">
    <property type="term" value="F:chloride channel activity"/>
    <property type="evidence" value="ECO:0007669"/>
    <property type="project" value="InterPro"/>
</dbReference>
<feature type="transmembrane region" description="Helical" evidence="8">
    <location>
        <begin position="87"/>
        <end position="108"/>
    </location>
</feature>
<evidence type="ECO:0000313" key="10">
    <source>
        <dbReference type="Proteomes" id="UP001295423"/>
    </source>
</evidence>
<evidence type="ECO:0000256" key="5">
    <source>
        <dbReference type="ARBA" id="ARBA00023065"/>
    </source>
</evidence>
<feature type="transmembrane region" description="Helical" evidence="8">
    <location>
        <begin position="286"/>
        <end position="306"/>
    </location>
</feature>
<keyword evidence="6 8" id="KW-0472">Membrane</keyword>
<keyword evidence="4 8" id="KW-1133">Transmembrane helix</keyword>
<feature type="region of interest" description="Disordered" evidence="7">
    <location>
        <begin position="433"/>
        <end position="472"/>
    </location>
</feature>
<keyword evidence="10" id="KW-1185">Reference proteome</keyword>
<organism evidence="9 10">
    <name type="scientific">Cylindrotheca closterium</name>
    <dbReference type="NCBI Taxonomy" id="2856"/>
    <lineage>
        <taxon>Eukaryota</taxon>
        <taxon>Sar</taxon>
        <taxon>Stramenopiles</taxon>
        <taxon>Ochrophyta</taxon>
        <taxon>Bacillariophyta</taxon>
        <taxon>Bacillariophyceae</taxon>
        <taxon>Bacillariophycidae</taxon>
        <taxon>Bacillariales</taxon>
        <taxon>Bacillariaceae</taxon>
        <taxon>Cylindrotheca</taxon>
    </lineage>
</organism>
<evidence type="ECO:0000256" key="6">
    <source>
        <dbReference type="ARBA" id="ARBA00023136"/>
    </source>
</evidence>
<dbReference type="PANTHER" id="PTHR33281">
    <property type="entry name" value="UPF0187 PROTEIN YNEE"/>
    <property type="match status" value="1"/>
</dbReference>